<dbReference type="EMBL" id="BK032748">
    <property type="protein sequence ID" value="DAF58225.1"/>
    <property type="molecule type" value="Genomic_DNA"/>
</dbReference>
<organism evidence="1">
    <name type="scientific">Siphoviridae sp. ctMBu2</name>
    <dbReference type="NCBI Taxonomy" id="2827853"/>
    <lineage>
        <taxon>Viruses</taxon>
        <taxon>Duplodnaviria</taxon>
        <taxon>Heunggongvirae</taxon>
        <taxon>Uroviricota</taxon>
        <taxon>Caudoviricetes</taxon>
    </lineage>
</organism>
<name>A0A8S5T4R3_9CAUD</name>
<reference evidence="1" key="1">
    <citation type="journal article" date="2021" name="Proc. Natl. Acad. Sci. U.S.A.">
        <title>A Catalog of Tens of Thousands of Viruses from Human Metagenomes Reveals Hidden Associations with Chronic Diseases.</title>
        <authorList>
            <person name="Tisza M.J."/>
            <person name="Buck C.B."/>
        </authorList>
    </citation>
    <scope>NUCLEOTIDE SEQUENCE</scope>
    <source>
        <strain evidence="1">CtMBu2</strain>
    </source>
</reference>
<evidence type="ECO:0000313" key="1">
    <source>
        <dbReference type="EMBL" id="DAF58225.1"/>
    </source>
</evidence>
<protein>
    <submittedName>
        <fullName evidence="1">Uncharacterized protein</fullName>
    </submittedName>
</protein>
<sequence>MSSLFETEHAQLARRLADKLGGVYGNEQISCELWAHRARILVDKPNEKHERWRVVIEETERGLVTAMLLRVKDGTSEIPVFDETAAELEIAIDKLIAERGKA</sequence>
<accession>A0A8S5T4R3</accession>
<proteinExistence type="predicted"/>